<organism evidence="2 3">
    <name type="scientific">Steroidobacter gossypii</name>
    <dbReference type="NCBI Taxonomy" id="2805490"/>
    <lineage>
        <taxon>Bacteria</taxon>
        <taxon>Pseudomonadati</taxon>
        <taxon>Pseudomonadota</taxon>
        <taxon>Gammaproteobacteria</taxon>
        <taxon>Steroidobacterales</taxon>
        <taxon>Steroidobacteraceae</taxon>
        <taxon>Steroidobacter</taxon>
    </lineage>
</organism>
<dbReference type="EMBL" id="JAEVLS010000004">
    <property type="protein sequence ID" value="MBM0106691.1"/>
    <property type="molecule type" value="Genomic_DNA"/>
</dbReference>
<evidence type="ECO:0000256" key="1">
    <source>
        <dbReference type="SAM" id="SignalP"/>
    </source>
</evidence>
<protein>
    <submittedName>
        <fullName evidence="2">Uncharacterized protein</fullName>
    </submittedName>
</protein>
<name>A0ABS1X0D9_9GAMM</name>
<dbReference type="RefSeq" id="WP_203168806.1">
    <property type="nucleotide sequence ID" value="NZ_JAEVLS010000004.1"/>
</dbReference>
<dbReference type="Proteomes" id="UP000661077">
    <property type="component" value="Unassembled WGS sequence"/>
</dbReference>
<feature type="signal peptide" evidence="1">
    <location>
        <begin position="1"/>
        <end position="26"/>
    </location>
</feature>
<proteinExistence type="predicted"/>
<comment type="caution">
    <text evidence="2">The sequence shown here is derived from an EMBL/GenBank/DDBJ whole genome shotgun (WGS) entry which is preliminary data.</text>
</comment>
<accession>A0ABS1X0D9</accession>
<keyword evidence="3" id="KW-1185">Reference proteome</keyword>
<keyword evidence="1" id="KW-0732">Signal</keyword>
<reference evidence="2 3" key="1">
    <citation type="journal article" date="2021" name="Int. J. Syst. Evol. Microbiol.">
        <title>Steroidobacter gossypii sp. nov., isolated from soil of cotton cropping field.</title>
        <authorList>
            <person name="Huang R."/>
            <person name="Yang S."/>
            <person name="Zhen C."/>
            <person name="Liu W."/>
        </authorList>
    </citation>
    <scope>NUCLEOTIDE SEQUENCE [LARGE SCALE GENOMIC DNA]</scope>
    <source>
        <strain evidence="2 3">S1-65</strain>
    </source>
</reference>
<evidence type="ECO:0000313" key="3">
    <source>
        <dbReference type="Proteomes" id="UP000661077"/>
    </source>
</evidence>
<sequence>MRKVTALCKGASFAALAAAGIAPAHAETRGYVISWFGTATYVKDFKSSCPQNKNGGGAEWMIRDLMSIGYSKAEATKLAEGGEVSGPLRDKLSMRAVVNGKNVSIYNYPDAVPDPDIETVSGKFAYGFDLGGKNEAHKFIDPETGEKVDNQLWRAIGCTASFRAEPPAMPFPEEVSWNAMVETSPGFAIMITAEDFSKDGKVSITLNRVTQHLERDAAGNIMSSASYALDPSPKSHNVLEGELKNGVITITPKDIYLQAEMPFYPEIALRNAHMRMKLKPDGQLEGYWGGYFSRERFSYMITSRPGHGGDSIGIYHAVKKMADASPDPQTGQNEEISSTWRIEAVPAYLSTLDGKIVANAVLPAHPPAQVASADSTK</sequence>
<feature type="chain" id="PRO_5047486371" evidence="1">
    <location>
        <begin position="27"/>
        <end position="377"/>
    </location>
</feature>
<gene>
    <name evidence="2" type="ORF">JM946_18320</name>
</gene>
<evidence type="ECO:0000313" key="2">
    <source>
        <dbReference type="EMBL" id="MBM0106691.1"/>
    </source>
</evidence>